<organism evidence="1">
    <name type="scientific">Rhizophora mucronata</name>
    <name type="common">Asiatic mangrove</name>
    <dbReference type="NCBI Taxonomy" id="61149"/>
    <lineage>
        <taxon>Eukaryota</taxon>
        <taxon>Viridiplantae</taxon>
        <taxon>Streptophyta</taxon>
        <taxon>Embryophyta</taxon>
        <taxon>Tracheophyta</taxon>
        <taxon>Spermatophyta</taxon>
        <taxon>Magnoliopsida</taxon>
        <taxon>eudicotyledons</taxon>
        <taxon>Gunneridae</taxon>
        <taxon>Pentapetalae</taxon>
        <taxon>rosids</taxon>
        <taxon>fabids</taxon>
        <taxon>Malpighiales</taxon>
        <taxon>Rhizophoraceae</taxon>
        <taxon>Rhizophora</taxon>
    </lineage>
</organism>
<evidence type="ECO:0000313" key="1">
    <source>
        <dbReference type="EMBL" id="MBW85045.1"/>
    </source>
</evidence>
<proteinExistence type="predicted"/>
<protein>
    <submittedName>
        <fullName evidence="1">Uncharacterized protein</fullName>
    </submittedName>
</protein>
<name>A0A2P2IUZ9_RHIMU</name>
<dbReference type="AlphaFoldDB" id="A0A2P2IUZ9"/>
<sequence>MVMDISAIPLNMTVIMVTNKAPKNIPPSSTVSRLILVRKKRVIAITAIMKSWLSLKIYTKEFLLISKTSLAKQALKSSIFPTPYFLVAKAAG</sequence>
<dbReference type="EMBL" id="GGEC01004562">
    <property type="protein sequence ID" value="MBW85045.1"/>
    <property type="molecule type" value="Transcribed_RNA"/>
</dbReference>
<reference evidence="1" key="1">
    <citation type="submission" date="2018-02" db="EMBL/GenBank/DDBJ databases">
        <title>Rhizophora mucronata_Transcriptome.</title>
        <authorList>
            <person name="Meera S.P."/>
            <person name="Sreeshan A."/>
            <person name="Augustine A."/>
        </authorList>
    </citation>
    <scope>NUCLEOTIDE SEQUENCE</scope>
    <source>
        <tissue evidence="1">Leaf</tissue>
    </source>
</reference>
<accession>A0A2P2IUZ9</accession>